<dbReference type="GeneID" id="108414412"/>
<dbReference type="OrthoDB" id="6154955at2759"/>
<dbReference type="Gene3D" id="2.60.120.40">
    <property type="match status" value="1"/>
</dbReference>
<reference evidence="6" key="3">
    <citation type="submission" date="2025-09" db="UniProtKB">
        <authorList>
            <consortium name="Ensembl"/>
        </authorList>
    </citation>
    <scope>IDENTIFICATION</scope>
</reference>
<reference evidence="6" key="2">
    <citation type="submission" date="2025-08" db="UniProtKB">
        <authorList>
            <consortium name="Ensembl"/>
        </authorList>
    </citation>
    <scope>IDENTIFICATION</scope>
</reference>
<evidence type="ECO:0000313" key="7">
    <source>
        <dbReference type="Proteomes" id="UP001501920"/>
    </source>
</evidence>
<dbReference type="Pfam" id="PF00386">
    <property type="entry name" value="C1q"/>
    <property type="match status" value="1"/>
</dbReference>
<dbReference type="GeneTree" id="ENSGT00940000163520"/>
<sequence length="192" mass="20829">MGFVKALLLGLSTLSAAWTQDPLVPTIDIVSELMELKAAVAQLKEEVKVLQEGQPKVAFTATLEVPGRRGHIGPHSKDITLVFKHVKTNIGEGFNSTTGVFTAPVRGVYFFAFNCFAGASKPMSSALFKNNVNVVSIWDQPSSGDSEDNGFNAATLLLDPGDRVYIKLWKNTQIALTDGYSTFSGFLLYPLK</sequence>
<dbReference type="STRING" id="42514.ENSPNAP00000037149"/>
<evidence type="ECO:0000256" key="4">
    <source>
        <dbReference type="SAM" id="SignalP"/>
    </source>
</evidence>
<comment type="subcellular location">
    <subcellularLocation>
        <location evidence="1">Secreted</location>
    </subcellularLocation>
</comment>
<evidence type="ECO:0000256" key="2">
    <source>
        <dbReference type="ARBA" id="ARBA00022525"/>
    </source>
</evidence>
<evidence type="ECO:0000256" key="1">
    <source>
        <dbReference type="ARBA" id="ARBA00004613"/>
    </source>
</evidence>
<name>A0A3B4EPF3_PYGNA</name>
<keyword evidence="2" id="KW-0964">Secreted</keyword>
<dbReference type="PANTHER" id="PTHR22923">
    <property type="entry name" value="CEREBELLIN-RELATED"/>
    <property type="match status" value="1"/>
</dbReference>
<evidence type="ECO:0000259" key="5">
    <source>
        <dbReference type="PROSITE" id="PS50871"/>
    </source>
</evidence>
<dbReference type="GO" id="GO:0005576">
    <property type="term" value="C:extracellular region"/>
    <property type="evidence" value="ECO:0007669"/>
    <property type="project" value="UniProtKB-SubCell"/>
</dbReference>
<dbReference type="PROSITE" id="PS50871">
    <property type="entry name" value="C1Q"/>
    <property type="match status" value="1"/>
</dbReference>
<dbReference type="SUPFAM" id="SSF49842">
    <property type="entry name" value="TNF-like"/>
    <property type="match status" value="1"/>
</dbReference>
<protein>
    <recommendedName>
        <fullName evidence="5">C1q domain-containing protein</fullName>
    </recommendedName>
</protein>
<evidence type="ECO:0000313" key="6">
    <source>
        <dbReference type="Ensembl" id="ENSPNAP00000037149.1"/>
    </source>
</evidence>
<evidence type="ECO:0000256" key="3">
    <source>
        <dbReference type="ARBA" id="ARBA00022729"/>
    </source>
</evidence>
<dbReference type="OMA" id="TAGINAH"/>
<dbReference type="SMART" id="SM00110">
    <property type="entry name" value="C1Q"/>
    <property type="match status" value="1"/>
</dbReference>
<feature type="signal peptide" evidence="4">
    <location>
        <begin position="1"/>
        <end position="19"/>
    </location>
</feature>
<dbReference type="InterPro" id="IPR050822">
    <property type="entry name" value="Cerebellin_Synaptic_Org"/>
</dbReference>
<dbReference type="AlphaFoldDB" id="A0A3B4EPF3"/>
<dbReference type="InterPro" id="IPR001073">
    <property type="entry name" value="C1q_dom"/>
</dbReference>
<dbReference type="PANTHER" id="PTHR22923:SF116">
    <property type="entry name" value="C1Q DOMAIN-CONTAINING PROTEIN"/>
    <property type="match status" value="1"/>
</dbReference>
<dbReference type="RefSeq" id="XP_017542757.1">
    <property type="nucleotide sequence ID" value="XM_017687268.2"/>
</dbReference>
<keyword evidence="3 4" id="KW-0732">Signal</keyword>
<reference evidence="6 7" key="1">
    <citation type="submission" date="2020-10" db="EMBL/GenBank/DDBJ databases">
        <title>Pygocentrus nattereri (red-bellied piranha) genome, fPygNat1, primary haplotype.</title>
        <authorList>
            <person name="Myers G."/>
            <person name="Meyer A."/>
            <person name="Karagic N."/>
            <person name="Pippel M."/>
            <person name="Winkler S."/>
            <person name="Tracey A."/>
            <person name="Wood J."/>
            <person name="Formenti G."/>
            <person name="Howe K."/>
            <person name="Fedrigo O."/>
            <person name="Jarvis E.D."/>
        </authorList>
    </citation>
    <scope>NUCLEOTIDE SEQUENCE [LARGE SCALE GENOMIC DNA]</scope>
</reference>
<organism evidence="6 7">
    <name type="scientific">Pygocentrus nattereri</name>
    <name type="common">Red-bellied piranha</name>
    <dbReference type="NCBI Taxonomy" id="42514"/>
    <lineage>
        <taxon>Eukaryota</taxon>
        <taxon>Metazoa</taxon>
        <taxon>Chordata</taxon>
        <taxon>Craniata</taxon>
        <taxon>Vertebrata</taxon>
        <taxon>Euteleostomi</taxon>
        <taxon>Actinopterygii</taxon>
        <taxon>Neopterygii</taxon>
        <taxon>Teleostei</taxon>
        <taxon>Ostariophysi</taxon>
        <taxon>Characiformes</taxon>
        <taxon>Characoidei</taxon>
        <taxon>Pygocentrus</taxon>
    </lineage>
</organism>
<dbReference type="PRINTS" id="PR00007">
    <property type="entry name" value="COMPLEMNTC1Q"/>
</dbReference>
<dbReference type="InterPro" id="IPR008983">
    <property type="entry name" value="Tumour_necrosis_fac-like_dom"/>
</dbReference>
<dbReference type="Proteomes" id="UP001501920">
    <property type="component" value="Chromosome 21"/>
</dbReference>
<feature type="domain" description="C1q" evidence="5">
    <location>
        <begin position="52"/>
        <end position="192"/>
    </location>
</feature>
<dbReference type="Ensembl" id="ENSPNAT00000040585.2">
    <property type="protein sequence ID" value="ENSPNAP00000037149.1"/>
    <property type="gene ID" value="ENSPNAG00000028539.2"/>
</dbReference>
<feature type="chain" id="PRO_5017426778" description="C1q domain-containing protein" evidence="4">
    <location>
        <begin position="20"/>
        <end position="192"/>
    </location>
</feature>
<keyword evidence="7" id="KW-1185">Reference proteome</keyword>
<accession>A0A3B4EPF3</accession>
<proteinExistence type="predicted"/>